<accession>A0A0P7UPX0</accession>
<proteinExistence type="predicted"/>
<feature type="compositionally biased region" description="Polar residues" evidence="1">
    <location>
        <begin position="232"/>
        <end position="241"/>
    </location>
</feature>
<evidence type="ECO:0000256" key="1">
    <source>
        <dbReference type="SAM" id="MobiDB-lite"/>
    </source>
</evidence>
<dbReference type="EMBL" id="JARO02007475">
    <property type="protein sequence ID" value="KPP63914.1"/>
    <property type="molecule type" value="Genomic_DNA"/>
</dbReference>
<evidence type="ECO:0000313" key="2">
    <source>
        <dbReference type="EMBL" id="KPP63914.1"/>
    </source>
</evidence>
<protein>
    <submittedName>
        <fullName evidence="2">Activin beta B subunit-like</fullName>
    </submittedName>
</protein>
<sequence>MARGVLKVNLFIESDRKETCASCGIGKPEESARVDADFVEAVKRHILNRLQMRERPNITQPIPKAAMVTALKKLHAGKVREDGRVEIPSLDGHAVHSNETPEETSEIISFAEAGESASGRVGALVGGARRCRSVRSFRRPGTEWVRGQCTSDHLGSLPMMVGPAESWHVNAHLPESLTLVRSPDVHMDGHPACARASLQRSPREALSTRSGCFFHIPDRRVVLRWQVGTAPTPTDWPTQTPAHPPAWTLSDVRPVSGKRDREGGRQRCEAGLVPDRVCVRV</sequence>
<reference evidence="2 3" key="1">
    <citation type="submission" date="2015-08" db="EMBL/GenBank/DDBJ databases">
        <title>The genome of the Asian arowana (Scleropages formosus).</title>
        <authorList>
            <person name="Tan M.H."/>
            <person name="Gan H.M."/>
            <person name="Croft L.J."/>
            <person name="Austin C.M."/>
        </authorList>
    </citation>
    <scope>NUCLEOTIDE SEQUENCE [LARGE SCALE GENOMIC DNA]</scope>
    <source>
        <strain evidence="2">Aro1</strain>
    </source>
</reference>
<name>A0A0P7UPX0_SCLFO</name>
<organism evidence="2 3">
    <name type="scientific">Scleropages formosus</name>
    <name type="common">Asian bonytongue</name>
    <name type="synonym">Osteoglossum formosum</name>
    <dbReference type="NCBI Taxonomy" id="113540"/>
    <lineage>
        <taxon>Eukaryota</taxon>
        <taxon>Metazoa</taxon>
        <taxon>Chordata</taxon>
        <taxon>Craniata</taxon>
        <taxon>Vertebrata</taxon>
        <taxon>Euteleostomi</taxon>
        <taxon>Actinopterygii</taxon>
        <taxon>Neopterygii</taxon>
        <taxon>Teleostei</taxon>
        <taxon>Osteoglossocephala</taxon>
        <taxon>Osteoglossomorpha</taxon>
        <taxon>Osteoglossiformes</taxon>
        <taxon>Osteoglossidae</taxon>
        <taxon>Scleropages</taxon>
    </lineage>
</organism>
<dbReference type="AlphaFoldDB" id="A0A0P7UPX0"/>
<dbReference type="Proteomes" id="UP000034805">
    <property type="component" value="Unassembled WGS sequence"/>
</dbReference>
<gene>
    <name evidence="2" type="ORF">Z043_117785</name>
</gene>
<feature type="region of interest" description="Disordered" evidence="1">
    <location>
        <begin position="232"/>
        <end position="265"/>
    </location>
</feature>
<comment type="caution">
    <text evidence="2">The sequence shown here is derived from an EMBL/GenBank/DDBJ whole genome shotgun (WGS) entry which is preliminary data.</text>
</comment>
<evidence type="ECO:0000313" key="3">
    <source>
        <dbReference type="Proteomes" id="UP000034805"/>
    </source>
</evidence>